<organism evidence="16 17">
    <name type="scientific">Pedobacter psychrophilus</name>
    <dbReference type="NCBI Taxonomy" id="1826909"/>
    <lineage>
        <taxon>Bacteria</taxon>
        <taxon>Pseudomonadati</taxon>
        <taxon>Bacteroidota</taxon>
        <taxon>Sphingobacteriia</taxon>
        <taxon>Sphingobacteriales</taxon>
        <taxon>Sphingobacteriaceae</taxon>
        <taxon>Pedobacter</taxon>
    </lineage>
</organism>
<dbReference type="EMBL" id="LWHJ01000028">
    <property type="protein sequence ID" value="OAQ39131.1"/>
    <property type="molecule type" value="Genomic_DNA"/>
</dbReference>
<dbReference type="InterPro" id="IPR000531">
    <property type="entry name" value="Beta-barrel_TonB"/>
</dbReference>
<keyword evidence="5 12" id="KW-0812">Transmembrane</keyword>
<feature type="domain" description="TonB-dependent receptor plug" evidence="15">
    <location>
        <begin position="110"/>
        <end position="215"/>
    </location>
</feature>
<keyword evidence="3 12" id="KW-1134">Transmembrane beta strand</keyword>
<feature type="domain" description="TonB-dependent receptor-like beta-barrel" evidence="14">
    <location>
        <begin position="308"/>
        <end position="737"/>
    </location>
</feature>
<keyword evidence="6" id="KW-0732">Signal</keyword>
<evidence type="ECO:0000256" key="9">
    <source>
        <dbReference type="ARBA" id="ARBA00023077"/>
    </source>
</evidence>
<dbReference type="Pfam" id="PF00593">
    <property type="entry name" value="TonB_dep_Rec_b-barrel"/>
    <property type="match status" value="1"/>
</dbReference>
<reference evidence="16 17" key="2">
    <citation type="submission" date="2016-06" db="EMBL/GenBank/DDBJ databases">
        <title>Pedobacter psychrophilus sp. nov., isolated from Antarctic fragmentary rock.</title>
        <authorList>
            <person name="Svec P."/>
        </authorList>
    </citation>
    <scope>NUCLEOTIDE SEQUENCE [LARGE SCALE GENOMIC DNA]</scope>
    <source>
        <strain evidence="16 17">CCM 8644</strain>
    </source>
</reference>
<dbReference type="SUPFAM" id="SSF56935">
    <property type="entry name" value="Porins"/>
    <property type="match status" value="1"/>
</dbReference>
<evidence type="ECO:0000313" key="17">
    <source>
        <dbReference type="Proteomes" id="UP000078459"/>
    </source>
</evidence>
<dbReference type="Gene3D" id="2.40.170.20">
    <property type="entry name" value="TonB-dependent receptor, beta-barrel domain"/>
    <property type="match status" value="1"/>
</dbReference>
<dbReference type="PANTHER" id="PTHR32552:SF68">
    <property type="entry name" value="FERRICHROME OUTER MEMBRANE TRANSPORTER_PHAGE RECEPTOR"/>
    <property type="match status" value="1"/>
</dbReference>
<keyword evidence="9 13" id="KW-0798">TonB box</keyword>
<keyword evidence="2 12" id="KW-0813">Transport</keyword>
<dbReference type="GO" id="GO:0009279">
    <property type="term" value="C:cell outer membrane"/>
    <property type="evidence" value="ECO:0007669"/>
    <property type="project" value="UniProtKB-SubCell"/>
</dbReference>
<evidence type="ECO:0000256" key="10">
    <source>
        <dbReference type="ARBA" id="ARBA00023136"/>
    </source>
</evidence>
<dbReference type="InterPro" id="IPR012910">
    <property type="entry name" value="Plug_dom"/>
</dbReference>
<keyword evidence="11 12" id="KW-0998">Cell outer membrane</keyword>
<dbReference type="PANTHER" id="PTHR32552">
    <property type="entry name" value="FERRICHROME IRON RECEPTOR-RELATED"/>
    <property type="match status" value="1"/>
</dbReference>
<comment type="similarity">
    <text evidence="12 13">Belongs to the TonB-dependent receptor family.</text>
</comment>
<dbReference type="Gene3D" id="2.170.130.10">
    <property type="entry name" value="TonB-dependent receptor, plug domain"/>
    <property type="match status" value="1"/>
</dbReference>
<evidence type="ECO:0000256" key="11">
    <source>
        <dbReference type="ARBA" id="ARBA00023237"/>
    </source>
</evidence>
<dbReference type="OrthoDB" id="9761152at2"/>
<evidence type="ECO:0000256" key="6">
    <source>
        <dbReference type="ARBA" id="ARBA00022729"/>
    </source>
</evidence>
<dbReference type="InterPro" id="IPR036942">
    <property type="entry name" value="Beta-barrel_TonB_sf"/>
</dbReference>
<dbReference type="SUPFAM" id="SSF49464">
    <property type="entry name" value="Carboxypeptidase regulatory domain-like"/>
    <property type="match status" value="1"/>
</dbReference>
<evidence type="ECO:0000256" key="2">
    <source>
        <dbReference type="ARBA" id="ARBA00022448"/>
    </source>
</evidence>
<proteinExistence type="inferred from homology"/>
<gene>
    <name evidence="16" type="ORF">A5893_10720</name>
</gene>
<keyword evidence="7" id="KW-0408">Iron</keyword>
<dbReference type="Gene3D" id="2.60.40.1120">
    <property type="entry name" value="Carboxypeptidase-like, regulatory domain"/>
    <property type="match status" value="1"/>
</dbReference>
<dbReference type="Proteomes" id="UP000078459">
    <property type="component" value="Unassembled WGS sequence"/>
</dbReference>
<evidence type="ECO:0000313" key="16">
    <source>
        <dbReference type="EMBL" id="OAQ39131.1"/>
    </source>
</evidence>
<evidence type="ECO:0000256" key="13">
    <source>
        <dbReference type="RuleBase" id="RU003357"/>
    </source>
</evidence>
<dbReference type="GO" id="GO:0015344">
    <property type="term" value="F:siderophore uptake transmembrane transporter activity"/>
    <property type="evidence" value="ECO:0007669"/>
    <property type="project" value="TreeGrafter"/>
</dbReference>
<dbReference type="InterPro" id="IPR037066">
    <property type="entry name" value="Plug_dom_sf"/>
</dbReference>
<evidence type="ECO:0000256" key="5">
    <source>
        <dbReference type="ARBA" id="ARBA00022692"/>
    </source>
</evidence>
<dbReference type="AlphaFoldDB" id="A0A179DDM1"/>
<name>A0A179DDM1_9SPHI</name>
<keyword evidence="16" id="KW-0675">Receptor</keyword>
<keyword evidence="8" id="KW-0406">Ion transport</keyword>
<evidence type="ECO:0000256" key="7">
    <source>
        <dbReference type="ARBA" id="ARBA00023004"/>
    </source>
</evidence>
<protein>
    <submittedName>
        <fullName evidence="16">TonB-dependent receptor</fullName>
    </submittedName>
</protein>
<reference evidence="16 17" key="1">
    <citation type="submission" date="2016-04" db="EMBL/GenBank/DDBJ databases">
        <authorList>
            <person name="Evans L.H."/>
            <person name="Alamgir A."/>
            <person name="Owens N."/>
            <person name="Weber N.D."/>
            <person name="Virtaneva K."/>
            <person name="Barbian K."/>
            <person name="Babar A."/>
            <person name="Rosenke K."/>
        </authorList>
    </citation>
    <scope>NUCLEOTIDE SEQUENCE [LARGE SCALE GENOMIC DNA]</scope>
    <source>
        <strain evidence="16 17">CCM 8644</strain>
    </source>
</reference>
<sequence>MLAVVCPLFLLAQYKLQGKVMDANSNQPLMGATLNLKSVGITQSNSFGDYQFNKIKGGNYILTVSFVGYKTQELSLVISNNQELNINLKRSEFLTDEVIVNATRAANNSATTFKNLNKSDLEKNNFGQDLPYLLDQTPNVVTFSDAGAGVGYTSIRIRGSDASRINVTVNGIPYNDAESQGSYFLDLPDFASSVDNIQIQRGVGTSTNGAGAFGGSINVQTNTLNEKAYAEINTSGGSYNTLKNTVNLGSGLINGKFSFDGRLSRIISDGYMDRASSDLKSYFLSGAYYGKTSLLRFNVFSGKEKTYQAWNGIPESKLTTDRRFNEFTYDDQTDNYQQDHYQLLYSKSINNQLSFNGALHYTRGSGYYEEFKEDQTLYDYKINNVIIGSETISNSDLIRRRWLANDFYGLTYSLRYQPTSKFDFTLGGAYNEYDGNHYGEVIWAQFASDSKIRQRYYFDNGFKTDFNIFGKATVQLDKVSLFGDLQYRNVGYDFLGFDRNKNNVAQNATLNFFNPKVGLTYQINPESNFYASFAVANKEPNRDDYTESTPDSRPRPEHLNDVEAGYRIKKPSFNIGANIYSMFYKDQLVLTGQINDVGSYVRSNVEDSYRNGVELDATFAVLPKLSWGATAAFSQNKVKNFEEFIDDYDNGGQVKNTYTKTDLAFSPNFVGSSTLSFKPTNASEIAFISKYVGKQFLDNTSNNSRKLDAFFVNNLRLSYDFKLKNVKSIGVGLLVNNVFNELYESNGYTFSYIAGGLTTENYYFPQAETSFLLSLNVKF</sequence>
<dbReference type="Pfam" id="PF13715">
    <property type="entry name" value="CarbopepD_reg_2"/>
    <property type="match status" value="1"/>
</dbReference>
<keyword evidence="10 12" id="KW-0472">Membrane</keyword>
<accession>A0A179DDM1</accession>
<evidence type="ECO:0000256" key="12">
    <source>
        <dbReference type="PROSITE-ProRule" id="PRU01360"/>
    </source>
</evidence>
<evidence type="ECO:0000259" key="14">
    <source>
        <dbReference type="Pfam" id="PF00593"/>
    </source>
</evidence>
<evidence type="ECO:0000256" key="3">
    <source>
        <dbReference type="ARBA" id="ARBA00022452"/>
    </source>
</evidence>
<dbReference type="InterPro" id="IPR039426">
    <property type="entry name" value="TonB-dep_rcpt-like"/>
</dbReference>
<evidence type="ECO:0000256" key="1">
    <source>
        <dbReference type="ARBA" id="ARBA00004571"/>
    </source>
</evidence>
<evidence type="ECO:0000256" key="8">
    <source>
        <dbReference type="ARBA" id="ARBA00023065"/>
    </source>
</evidence>
<comment type="caution">
    <text evidence="16">The sequence shown here is derived from an EMBL/GenBank/DDBJ whole genome shotgun (WGS) entry which is preliminary data.</text>
</comment>
<evidence type="ECO:0000259" key="15">
    <source>
        <dbReference type="Pfam" id="PF07715"/>
    </source>
</evidence>
<dbReference type="InterPro" id="IPR008969">
    <property type="entry name" value="CarboxyPept-like_regulatory"/>
</dbReference>
<keyword evidence="4" id="KW-0410">Iron transport</keyword>
<dbReference type="PROSITE" id="PS52016">
    <property type="entry name" value="TONB_DEPENDENT_REC_3"/>
    <property type="match status" value="1"/>
</dbReference>
<dbReference type="STRING" id="1826909.A5893_10720"/>
<keyword evidence="17" id="KW-1185">Reference proteome</keyword>
<comment type="subcellular location">
    <subcellularLocation>
        <location evidence="1 12">Cell outer membrane</location>
        <topology evidence="1 12">Multi-pass membrane protein</topology>
    </subcellularLocation>
</comment>
<dbReference type="Pfam" id="PF07715">
    <property type="entry name" value="Plug"/>
    <property type="match status" value="1"/>
</dbReference>
<evidence type="ECO:0000256" key="4">
    <source>
        <dbReference type="ARBA" id="ARBA00022496"/>
    </source>
</evidence>